<name>A0AA40KC50_9PEZI</name>
<dbReference type="AlphaFoldDB" id="A0AA40KC50"/>
<proteinExistence type="predicted"/>
<dbReference type="EMBL" id="JAUKUD010000001">
    <property type="protein sequence ID" value="KAK0753778.1"/>
    <property type="molecule type" value="Genomic_DNA"/>
</dbReference>
<keyword evidence="5" id="KW-1185">Reference proteome</keyword>
<reference evidence="4" key="1">
    <citation type="submission" date="2023-06" db="EMBL/GenBank/DDBJ databases">
        <title>Genome-scale phylogeny and comparative genomics of the fungal order Sordariales.</title>
        <authorList>
            <consortium name="Lawrence Berkeley National Laboratory"/>
            <person name="Hensen N."/>
            <person name="Bonometti L."/>
            <person name="Westerberg I."/>
            <person name="Brannstrom I.O."/>
            <person name="Guillou S."/>
            <person name="Cros-Aarteil S."/>
            <person name="Calhoun S."/>
            <person name="Haridas S."/>
            <person name="Kuo A."/>
            <person name="Mondo S."/>
            <person name="Pangilinan J."/>
            <person name="Riley R."/>
            <person name="LaButti K."/>
            <person name="Andreopoulos B."/>
            <person name="Lipzen A."/>
            <person name="Chen C."/>
            <person name="Yanf M."/>
            <person name="Daum C."/>
            <person name="Ng V."/>
            <person name="Clum A."/>
            <person name="Steindorff A."/>
            <person name="Ohm R."/>
            <person name="Martin F."/>
            <person name="Silar P."/>
            <person name="Natvig D."/>
            <person name="Lalanne C."/>
            <person name="Gautier V."/>
            <person name="Ament-velasquez S.L."/>
            <person name="Kruys A."/>
            <person name="Hutchinson M.I."/>
            <person name="Powell A.J."/>
            <person name="Barry K."/>
            <person name="Miller A.N."/>
            <person name="Grigoriev I.V."/>
            <person name="Debuchy R."/>
            <person name="Gladieux P."/>
            <person name="Thoren M.H."/>
            <person name="Johannesson H."/>
        </authorList>
    </citation>
    <scope>NUCLEOTIDE SEQUENCE</scope>
    <source>
        <strain evidence="4">SMH3187-1</strain>
    </source>
</reference>
<dbReference type="Pfam" id="PF09362">
    <property type="entry name" value="DUF1996"/>
    <property type="match status" value="1"/>
</dbReference>
<evidence type="ECO:0000256" key="2">
    <source>
        <dbReference type="SAM" id="SignalP"/>
    </source>
</evidence>
<feature type="chain" id="PRO_5041423088" description="DUF1996 domain-containing protein" evidence="2">
    <location>
        <begin position="21"/>
        <end position="284"/>
    </location>
</feature>
<evidence type="ECO:0000313" key="5">
    <source>
        <dbReference type="Proteomes" id="UP001172155"/>
    </source>
</evidence>
<sequence>MHFLLFLVASTAMALTVVEHKPFMRKNIDPIVFPGQYVSHMHSFYGSDAVTKDLPTTAQLQQGCPSGENPNDLSVYWAPTLYYVNGDNYTEIYPATFKTYYENIDRAEIPFPKDLYMVAGNASAKSQADVNEKLNMITWWCDGNGPEDRDKRDRAALPLNTCSAHLQAILRFPDCVNVDKTTEYGYSGAYPGGKCPAGWKRIPSLRFSVGVGYCFHGDFINGWYDDANKEMLKAKGQSFLRIDGAHGNGKTYSKCKAKDQDPSNGTSDYQKSLEMTAAHKSKGH</sequence>
<feature type="domain" description="DUF1996" evidence="3">
    <location>
        <begin position="29"/>
        <end position="209"/>
    </location>
</feature>
<gene>
    <name evidence="4" type="ORF">B0T18DRAFT_315392</name>
</gene>
<dbReference type="Proteomes" id="UP001172155">
    <property type="component" value="Unassembled WGS sequence"/>
</dbReference>
<feature type="region of interest" description="Disordered" evidence="1">
    <location>
        <begin position="253"/>
        <end position="284"/>
    </location>
</feature>
<feature type="signal peptide" evidence="2">
    <location>
        <begin position="1"/>
        <end position="20"/>
    </location>
</feature>
<comment type="caution">
    <text evidence="4">The sequence shown here is derived from an EMBL/GenBank/DDBJ whole genome shotgun (WGS) entry which is preliminary data.</text>
</comment>
<evidence type="ECO:0000256" key="1">
    <source>
        <dbReference type="SAM" id="MobiDB-lite"/>
    </source>
</evidence>
<accession>A0AA40KC50</accession>
<dbReference type="PANTHER" id="PTHR43662:SF12">
    <property type="entry name" value="DUF1996 DOMAIN-CONTAINING PROTEIN-RELATED"/>
    <property type="match status" value="1"/>
</dbReference>
<evidence type="ECO:0000313" key="4">
    <source>
        <dbReference type="EMBL" id="KAK0753778.1"/>
    </source>
</evidence>
<evidence type="ECO:0000259" key="3">
    <source>
        <dbReference type="Pfam" id="PF09362"/>
    </source>
</evidence>
<dbReference type="InterPro" id="IPR018535">
    <property type="entry name" value="DUF1996"/>
</dbReference>
<protein>
    <recommendedName>
        <fullName evidence="3">DUF1996 domain-containing protein</fullName>
    </recommendedName>
</protein>
<keyword evidence="2" id="KW-0732">Signal</keyword>
<dbReference type="PANTHER" id="PTHR43662">
    <property type="match status" value="1"/>
</dbReference>
<organism evidence="4 5">
    <name type="scientific">Schizothecium vesticola</name>
    <dbReference type="NCBI Taxonomy" id="314040"/>
    <lineage>
        <taxon>Eukaryota</taxon>
        <taxon>Fungi</taxon>
        <taxon>Dikarya</taxon>
        <taxon>Ascomycota</taxon>
        <taxon>Pezizomycotina</taxon>
        <taxon>Sordariomycetes</taxon>
        <taxon>Sordariomycetidae</taxon>
        <taxon>Sordariales</taxon>
        <taxon>Schizotheciaceae</taxon>
        <taxon>Schizothecium</taxon>
    </lineage>
</organism>